<evidence type="ECO:0000313" key="2">
    <source>
        <dbReference type="Proteomes" id="UP000823775"/>
    </source>
</evidence>
<feature type="non-terminal residue" evidence="1">
    <location>
        <position position="1"/>
    </location>
</feature>
<organism evidence="1 2">
    <name type="scientific">Datura stramonium</name>
    <name type="common">Jimsonweed</name>
    <name type="synonym">Common thornapple</name>
    <dbReference type="NCBI Taxonomy" id="4076"/>
    <lineage>
        <taxon>Eukaryota</taxon>
        <taxon>Viridiplantae</taxon>
        <taxon>Streptophyta</taxon>
        <taxon>Embryophyta</taxon>
        <taxon>Tracheophyta</taxon>
        <taxon>Spermatophyta</taxon>
        <taxon>Magnoliopsida</taxon>
        <taxon>eudicotyledons</taxon>
        <taxon>Gunneridae</taxon>
        <taxon>Pentapetalae</taxon>
        <taxon>asterids</taxon>
        <taxon>lamiids</taxon>
        <taxon>Solanales</taxon>
        <taxon>Solanaceae</taxon>
        <taxon>Solanoideae</taxon>
        <taxon>Datureae</taxon>
        <taxon>Datura</taxon>
    </lineage>
</organism>
<protein>
    <submittedName>
        <fullName evidence="1">Uncharacterized protein</fullName>
    </submittedName>
</protein>
<sequence length="153" mass="16447">YSYSAIPIRRQSAHGGTTVPLPHFLYSRLPVFRSYFVDVETSTSSALASRPTQSAVAPQVTLTLRPQPLTASTQPAAAPLPDCLSPCPSAPHCLDATTPTVPPHSPLPAGGGNHHNLSTSRHSAVTEINPINQAQKNRITEINKLNRIKKNRT</sequence>
<accession>A0ABS8WX32</accession>
<comment type="caution">
    <text evidence="1">The sequence shown here is derived from an EMBL/GenBank/DDBJ whole genome shotgun (WGS) entry which is preliminary data.</text>
</comment>
<name>A0ABS8WX32_DATST</name>
<evidence type="ECO:0000313" key="1">
    <source>
        <dbReference type="EMBL" id="MCE3216174.1"/>
    </source>
</evidence>
<reference evidence="1 2" key="1">
    <citation type="journal article" date="2021" name="BMC Genomics">
        <title>Datura genome reveals duplications of psychoactive alkaloid biosynthetic genes and high mutation rate following tissue culture.</title>
        <authorList>
            <person name="Rajewski A."/>
            <person name="Carter-House D."/>
            <person name="Stajich J."/>
            <person name="Litt A."/>
        </authorList>
    </citation>
    <scope>NUCLEOTIDE SEQUENCE [LARGE SCALE GENOMIC DNA]</scope>
    <source>
        <strain evidence="1">AR-01</strain>
    </source>
</reference>
<gene>
    <name evidence="1" type="ORF">HAX54_005229</name>
</gene>
<dbReference type="EMBL" id="JACEIK010012559">
    <property type="protein sequence ID" value="MCE3216174.1"/>
    <property type="molecule type" value="Genomic_DNA"/>
</dbReference>
<keyword evidence="2" id="KW-1185">Reference proteome</keyword>
<proteinExistence type="predicted"/>
<dbReference type="Proteomes" id="UP000823775">
    <property type="component" value="Unassembled WGS sequence"/>
</dbReference>